<evidence type="ECO:0000256" key="1">
    <source>
        <dbReference type="ARBA" id="ARBA00001971"/>
    </source>
</evidence>
<keyword evidence="4 7" id="KW-0560">Oxidoreductase</keyword>
<dbReference type="GO" id="GO:0020037">
    <property type="term" value="F:heme binding"/>
    <property type="evidence" value="ECO:0007669"/>
    <property type="project" value="InterPro"/>
</dbReference>
<comment type="cofactor">
    <cofactor evidence="1 6">
        <name>heme</name>
        <dbReference type="ChEBI" id="CHEBI:30413"/>
    </cofactor>
</comment>
<keyword evidence="5 6" id="KW-0408">Iron</keyword>
<dbReference type="AlphaFoldDB" id="A0A5C3M4E5"/>
<name>A0A5C3M4E5_9AGAR</name>
<keyword evidence="10" id="KW-1185">Reference proteome</keyword>
<dbReference type="PANTHER" id="PTHR46206">
    <property type="entry name" value="CYTOCHROME P450"/>
    <property type="match status" value="1"/>
</dbReference>
<dbReference type="InterPro" id="IPR001128">
    <property type="entry name" value="Cyt_P450"/>
</dbReference>
<evidence type="ECO:0000256" key="2">
    <source>
        <dbReference type="ARBA" id="ARBA00010617"/>
    </source>
</evidence>
<dbReference type="GO" id="GO:0005506">
    <property type="term" value="F:iron ion binding"/>
    <property type="evidence" value="ECO:0007669"/>
    <property type="project" value="InterPro"/>
</dbReference>
<evidence type="ECO:0000313" key="10">
    <source>
        <dbReference type="Proteomes" id="UP000308652"/>
    </source>
</evidence>
<reference evidence="9 10" key="1">
    <citation type="journal article" date="2019" name="Nat. Ecol. Evol.">
        <title>Megaphylogeny resolves global patterns of mushroom evolution.</title>
        <authorList>
            <person name="Varga T."/>
            <person name="Krizsan K."/>
            <person name="Foldi C."/>
            <person name="Dima B."/>
            <person name="Sanchez-Garcia M."/>
            <person name="Sanchez-Ramirez S."/>
            <person name="Szollosi G.J."/>
            <person name="Szarkandi J.G."/>
            <person name="Papp V."/>
            <person name="Albert L."/>
            <person name="Andreopoulos W."/>
            <person name="Angelini C."/>
            <person name="Antonin V."/>
            <person name="Barry K.W."/>
            <person name="Bougher N.L."/>
            <person name="Buchanan P."/>
            <person name="Buyck B."/>
            <person name="Bense V."/>
            <person name="Catcheside P."/>
            <person name="Chovatia M."/>
            <person name="Cooper J."/>
            <person name="Damon W."/>
            <person name="Desjardin D."/>
            <person name="Finy P."/>
            <person name="Geml J."/>
            <person name="Haridas S."/>
            <person name="Hughes K."/>
            <person name="Justo A."/>
            <person name="Karasinski D."/>
            <person name="Kautmanova I."/>
            <person name="Kiss B."/>
            <person name="Kocsube S."/>
            <person name="Kotiranta H."/>
            <person name="LaButti K.M."/>
            <person name="Lechner B.E."/>
            <person name="Liimatainen K."/>
            <person name="Lipzen A."/>
            <person name="Lukacs Z."/>
            <person name="Mihaltcheva S."/>
            <person name="Morgado L.N."/>
            <person name="Niskanen T."/>
            <person name="Noordeloos M.E."/>
            <person name="Ohm R.A."/>
            <person name="Ortiz-Santana B."/>
            <person name="Ovrebo C."/>
            <person name="Racz N."/>
            <person name="Riley R."/>
            <person name="Savchenko A."/>
            <person name="Shiryaev A."/>
            <person name="Soop K."/>
            <person name="Spirin V."/>
            <person name="Szebenyi C."/>
            <person name="Tomsovsky M."/>
            <person name="Tulloss R.E."/>
            <person name="Uehling J."/>
            <person name="Grigoriev I.V."/>
            <person name="Vagvolgyi C."/>
            <person name="Papp T."/>
            <person name="Martin F.M."/>
            <person name="Miettinen O."/>
            <person name="Hibbett D.S."/>
            <person name="Nagy L.G."/>
        </authorList>
    </citation>
    <scope>NUCLEOTIDE SEQUENCE [LARGE SCALE GENOMIC DNA]</scope>
    <source>
        <strain evidence="9 10">CBS 166.37</strain>
    </source>
</reference>
<feature type="signal peptide" evidence="8">
    <location>
        <begin position="1"/>
        <end position="28"/>
    </location>
</feature>
<dbReference type="Proteomes" id="UP000308652">
    <property type="component" value="Unassembled WGS sequence"/>
</dbReference>
<dbReference type="PRINTS" id="PR00465">
    <property type="entry name" value="EP450IV"/>
</dbReference>
<dbReference type="GO" id="GO:0004497">
    <property type="term" value="F:monooxygenase activity"/>
    <property type="evidence" value="ECO:0007669"/>
    <property type="project" value="UniProtKB-KW"/>
</dbReference>
<feature type="chain" id="PRO_5022780780" evidence="8">
    <location>
        <begin position="29"/>
        <end position="495"/>
    </location>
</feature>
<evidence type="ECO:0000256" key="6">
    <source>
        <dbReference type="PIRSR" id="PIRSR602403-1"/>
    </source>
</evidence>
<dbReference type="Pfam" id="PF00067">
    <property type="entry name" value="p450"/>
    <property type="match status" value="1"/>
</dbReference>
<dbReference type="Gene3D" id="1.10.630.10">
    <property type="entry name" value="Cytochrome P450"/>
    <property type="match status" value="1"/>
</dbReference>
<accession>A0A5C3M4E5</accession>
<dbReference type="InterPro" id="IPR036396">
    <property type="entry name" value="Cyt_P450_sf"/>
</dbReference>
<evidence type="ECO:0000256" key="7">
    <source>
        <dbReference type="RuleBase" id="RU000461"/>
    </source>
</evidence>
<dbReference type="InterPro" id="IPR017972">
    <property type="entry name" value="Cyt_P450_CS"/>
</dbReference>
<evidence type="ECO:0000256" key="8">
    <source>
        <dbReference type="SAM" id="SignalP"/>
    </source>
</evidence>
<dbReference type="GO" id="GO:0016705">
    <property type="term" value="F:oxidoreductase activity, acting on paired donors, with incorporation or reduction of molecular oxygen"/>
    <property type="evidence" value="ECO:0007669"/>
    <property type="project" value="InterPro"/>
</dbReference>
<keyword evidence="6 7" id="KW-0349">Heme</keyword>
<keyword evidence="3 6" id="KW-0479">Metal-binding</keyword>
<keyword evidence="8" id="KW-0732">Signal</keyword>
<evidence type="ECO:0000256" key="5">
    <source>
        <dbReference type="ARBA" id="ARBA00023004"/>
    </source>
</evidence>
<feature type="binding site" description="axial binding residue" evidence="6">
    <location>
        <position position="439"/>
    </location>
    <ligand>
        <name>heme</name>
        <dbReference type="ChEBI" id="CHEBI:30413"/>
    </ligand>
    <ligandPart>
        <name>Fe</name>
        <dbReference type="ChEBI" id="CHEBI:18248"/>
    </ligandPart>
</feature>
<dbReference type="OrthoDB" id="1844152at2759"/>
<dbReference type="EMBL" id="ML213599">
    <property type="protein sequence ID" value="TFK39583.1"/>
    <property type="molecule type" value="Genomic_DNA"/>
</dbReference>
<dbReference type="SUPFAM" id="SSF48264">
    <property type="entry name" value="Cytochrome P450"/>
    <property type="match status" value="1"/>
</dbReference>
<organism evidence="9 10">
    <name type="scientific">Crucibulum laeve</name>
    <dbReference type="NCBI Taxonomy" id="68775"/>
    <lineage>
        <taxon>Eukaryota</taxon>
        <taxon>Fungi</taxon>
        <taxon>Dikarya</taxon>
        <taxon>Basidiomycota</taxon>
        <taxon>Agaricomycotina</taxon>
        <taxon>Agaricomycetes</taxon>
        <taxon>Agaricomycetidae</taxon>
        <taxon>Agaricales</taxon>
        <taxon>Agaricineae</taxon>
        <taxon>Nidulariaceae</taxon>
        <taxon>Crucibulum</taxon>
    </lineage>
</organism>
<protein>
    <submittedName>
        <fullName evidence="9">Cytochrome P450</fullName>
    </submittedName>
</protein>
<dbReference type="STRING" id="68775.A0A5C3M4E5"/>
<comment type="similarity">
    <text evidence="2 7">Belongs to the cytochrome P450 family.</text>
</comment>
<sequence>MNSLIDNHPFLLLAIVAAVTLHFHGGQGRKLKHIPAIGSESPILSFFYAFKFFFNATGMVKEGYNMHKGAFRVPTFTTWMIFFNSPKLIEELRKVPDDVMSFAKASEETLQIPYTLGAQITENDYHVPVVRNQLTKNLGTIFPELRDEIMASFQDVIPPSDEWKKYSIRPSVLQIVGRTSNRTFVGLPLCRNQEFIDIGIQVTKDVTKLAFLLNLLPAFLRPVAAVQLTTISGRIKQASKLLAPVVEDHRKRKEQHGEDVEQPNDFLSWLLDEADEEEQATDKLTTRILAMNFAAIHTTTMAFNHALLHLAAAPQYLKPLRAEVEEVTRAEGWTKASLDRMRRLDSFFRETQRLHSGCMTATRKALQDHMFHNNTFIPKGFTVSLPSEATMIDEAFYSNAKEFDPFWFSNVTVDQGSRRLDMVSASNEYLPFGHGKHVCPGRFFAANEVKLMMAHLILTYDIKLENEGVRPPDLCIGRSRIPNVKAEVMFRKRAA</sequence>
<keyword evidence="7" id="KW-0503">Monooxygenase</keyword>
<gene>
    <name evidence="9" type="ORF">BDQ12DRAFT_682040</name>
</gene>
<dbReference type="CDD" id="cd11041">
    <property type="entry name" value="CYP503A1-like"/>
    <property type="match status" value="1"/>
</dbReference>
<evidence type="ECO:0000256" key="3">
    <source>
        <dbReference type="ARBA" id="ARBA00022723"/>
    </source>
</evidence>
<evidence type="ECO:0000313" key="9">
    <source>
        <dbReference type="EMBL" id="TFK39583.1"/>
    </source>
</evidence>
<dbReference type="InterPro" id="IPR002403">
    <property type="entry name" value="Cyt_P450_E_grp-IV"/>
</dbReference>
<proteinExistence type="inferred from homology"/>
<dbReference type="PROSITE" id="PS00086">
    <property type="entry name" value="CYTOCHROME_P450"/>
    <property type="match status" value="1"/>
</dbReference>
<evidence type="ECO:0000256" key="4">
    <source>
        <dbReference type="ARBA" id="ARBA00023002"/>
    </source>
</evidence>